<evidence type="ECO:0000313" key="7">
    <source>
        <dbReference type="Ensembl" id="ENSPSNP00000028563.1"/>
    </source>
</evidence>
<evidence type="ECO:0000256" key="2">
    <source>
        <dbReference type="ARBA" id="ARBA00022687"/>
    </source>
</evidence>
<dbReference type="Gene3D" id="1.20.5.4090">
    <property type="match status" value="1"/>
</dbReference>
<feature type="region of interest" description="Disordered" evidence="6">
    <location>
        <begin position="119"/>
        <end position="148"/>
    </location>
</feature>
<dbReference type="GeneTree" id="ENSGT00530000063564"/>
<reference evidence="7" key="3">
    <citation type="submission" date="2025-09" db="UniProtKB">
        <authorList>
            <consortium name="Ensembl"/>
        </authorList>
    </citation>
    <scope>IDENTIFICATION</scope>
</reference>
<protein>
    <recommendedName>
        <fullName evidence="4">Leucine-rich repeat flightless-interacting protein 2</fullName>
    </recommendedName>
</protein>
<reference evidence="7" key="1">
    <citation type="submission" date="2019-08" db="EMBL/GenBank/DDBJ databases">
        <title>Phocoena sinus (Vaquita) genome, mPhoSin1, primary haplotype.</title>
        <authorList>
            <person name="Morin P."/>
            <person name="Mountcastle J."/>
            <person name="Fungtammasan C."/>
            <person name="Rhie A."/>
            <person name="Rojas-Bracho L."/>
            <person name="Smith C.R."/>
            <person name="Taylor B.L."/>
            <person name="Gulland F.M.D."/>
            <person name="Musser W."/>
            <person name="Houck M."/>
            <person name="Haase B."/>
            <person name="Paez S."/>
            <person name="Howe K."/>
            <person name="Torrance J."/>
            <person name="Formenti G."/>
            <person name="Phillippy A."/>
            <person name="Ryder O."/>
            <person name="Jarvis E.D."/>
            <person name="Fedrigo O."/>
        </authorList>
    </citation>
    <scope>NUCLEOTIDE SEQUENCE [LARGE SCALE GENOMIC DNA]</scope>
</reference>
<evidence type="ECO:0000256" key="3">
    <source>
        <dbReference type="ARBA" id="ARBA00023054"/>
    </source>
</evidence>
<feature type="coiled-coil region" evidence="5">
    <location>
        <begin position="570"/>
        <end position="687"/>
    </location>
</feature>
<feature type="compositionally biased region" description="Basic and acidic residues" evidence="6">
    <location>
        <begin position="127"/>
        <end position="145"/>
    </location>
</feature>
<organism evidence="7 8">
    <name type="scientific">Phocoena sinus</name>
    <name type="common">Vaquita</name>
    <dbReference type="NCBI Taxonomy" id="42100"/>
    <lineage>
        <taxon>Eukaryota</taxon>
        <taxon>Metazoa</taxon>
        <taxon>Chordata</taxon>
        <taxon>Craniata</taxon>
        <taxon>Vertebrata</taxon>
        <taxon>Euteleostomi</taxon>
        <taxon>Mammalia</taxon>
        <taxon>Eutheria</taxon>
        <taxon>Laurasiatheria</taxon>
        <taxon>Artiodactyla</taxon>
        <taxon>Whippomorpha</taxon>
        <taxon>Cetacea</taxon>
        <taxon>Odontoceti</taxon>
        <taxon>Phocoenidae</taxon>
        <taxon>Phocoena</taxon>
    </lineage>
</organism>
<accession>A0A8C9CQ99</accession>
<dbReference type="Proteomes" id="UP000694554">
    <property type="component" value="Chromosome 11"/>
</dbReference>
<evidence type="ECO:0000313" key="8">
    <source>
        <dbReference type="Proteomes" id="UP000694554"/>
    </source>
</evidence>
<dbReference type="PANTHER" id="PTHR19212:SF6">
    <property type="entry name" value="LEUCINE-RICH REPEAT FLIGHTLESS-INTERACTING PROTEIN 2"/>
    <property type="match status" value="1"/>
</dbReference>
<reference evidence="7" key="2">
    <citation type="submission" date="2025-08" db="UniProtKB">
        <authorList>
            <consortium name="Ensembl"/>
        </authorList>
    </citation>
    <scope>IDENTIFICATION</scope>
</reference>
<proteinExistence type="inferred from homology"/>
<keyword evidence="3 5" id="KW-0175">Coiled coil</keyword>
<feature type="coiled-coil region" evidence="5">
    <location>
        <begin position="365"/>
        <end position="524"/>
    </location>
</feature>
<gene>
    <name evidence="7" type="primary">LRRFIP2</name>
</gene>
<keyword evidence="2" id="KW-0879">Wnt signaling pathway</keyword>
<name>A0A8C9CQ99_PHOSS</name>
<dbReference type="GO" id="GO:0006355">
    <property type="term" value="P:regulation of DNA-templated transcription"/>
    <property type="evidence" value="ECO:0007669"/>
    <property type="project" value="InterPro"/>
</dbReference>
<evidence type="ECO:0000256" key="6">
    <source>
        <dbReference type="SAM" id="MobiDB-lite"/>
    </source>
</evidence>
<keyword evidence="8" id="KW-1185">Reference proteome</keyword>
<evidence type="ECO:0000256" key="1">
    <source>
        <dbReference type="ARBA" id="ARBA00008275"/>
    </source>
</evidence>
<dbReference type="FunFam" id="1.20.5.4090:FF:000001">
    <property type="entry name" value="leucine-rich repeat flightless-interacting protein 2 isoform X1"/>
    <property type="match status" value="1"/>
</dbReference>
<evidence type="ECO:0000256" key="5">
    <source>
        <dbReference type="SAM" id="Coils"/>
    </source>
</evidence>
<sequence>MGTPGSGRKRTPVKDRFSAEDEALSSIAREAEARLAAKRAARAEARDIRMRELERQQKEHSYHSFDRKWGQIQKWLDELERARYSHRSSHRRPSLGVEDALSIRSLGSHRYDAFKDTSSRLSSLNHSDSHSDGIKKRSSGSHKDPLSGLYFDQRNYSSLRHSKPTSAYYTRQSSSLYSDPLATSKSYRASPTANSGLLRSASLASLYDGGLYNPYGSRTPSEYSFHSSRTSSARSSPVFIDDDTASIASSGRASRGRRESVVSAADYFSRSNRRGSVVSDMDDVSIPDLTSLDEKSDKQYAENYTRPSSRNSASATTPLSGNSSRRGSGDTSSLIDPDTSLSELRDIYDLKDQIQDVEGRYMQGLKELKESLSEVEEKYKKAMVSNAQLDNEKNNLIYQVDTLKDVIEEQEEQMAEFYRENEEKSKELERQKHMCSVLQHKMDELKEGLRQRDELIEENQRVQQRVDTMTKEVFELQETLLWKDKNIRALEKQKEYIGCLRSERDSLREELAELKAAVETGEKHGLVIIPDGTPNGDVHQEPVVGAITVVSQEAAQVLESAGEGPLDVRLRKLAGEKEELLSQIRKLKLQLEEEQQKCDANRQISEYKFKLSKAEQDITTLEQSISRLEGQVLRYKTAAENAEKVEDELKAEKRKLQRELRTALDKIEEMEMTNSHLAKRLEKMKANRTALLAQQ</sequence>
<evidence type="ECO:0000256" key="4">
    <source>
        <dbReference type="ARBA" id="ARBA00040512"/>
    </source>
</evidence>
<dbReference type="GO" id="GO:0030275">
    <property type="term" value="F:LRR domain binding"/>
    <property type="evidence" value="ECO:0007669"/>
    <property type="project" value="Ensembl"/>
</dbReference>
<dbReference type="InterPro" id="IPR019139">
    <property type="entry name" value="LRRFIP1/2"/>
</dbReference>
<feature type="region of interest" description="Disordered" evidence="6">
    <location>
        <begin position="278"/>
        <end position="338"/>
    </location>
</feature>
<dbReference type="GO" id="GO:0016055">
    <property type="term" value="P:Wnt signaling pathway"/>
    <property type="evidence" value="ECO:0007669"/>
    <property type="project" value="UniProtKB-KW"/>
</dbReference>
<feature type="compositionally biased region" description="Polar residues" evidence="6">
    <location>
        <begin position="305"/>
        <end position="338"/>
    </location>
</feature>
<dbReference type="AlphaFoldDB" id="A0A8C9CQ99"/>
<dbReference type="PANTHER" id="PTHR19212">
    <property type="entry name" value="LEUCINE RICH REPEAT IN FLII INTERACTING PROTEIN"/>
    <property type="match status" value="1"/>
</dbReference>
<comment type="similarity">
    <text evidence="1">Belongs to the LRRFIP family.</text>
</comment>
<dbReference type="Ensembl" id="ENSPSNT00000032065.1">
    <property type="protein sequence ID" value="ENSPSNP00000028563.1"/>
    <property type="gene ID" value="ENSPSNG00000020625.1"/>
</dbReference>
<dbReference type="Gene3D" id="1.10.287.1490">
    <property type="match status" value="1"/>
</dbReference>
<dbReference type="Pfam" id="PF09738">
    <property type="entry name" value="LRRFIP"/>
    <property type="match status" value="2"/>
</dbReference>